<name>A0AAD4XC51_9MAGN</name>
<reference evidence="1" key="1">
    <citation type="submission" date="2022-04" db="EMBL/GenBank/DDBJ databases">
        <title>A functionally conserved STORR gene fusion in Papaver species that diverged 16.8 million years ago.</title>
        <authorList>
            <person name="Catania T."/>
        </authorList>
    </citation>
    <scope>NUCLEOTIDE SEQUENCE</scope>
    <source>
        <strain evidence="1">S-188037</strain>
    </source>
</reference>
<dbReference type="Proteomes" id="UP001202328">
    <property type="component" value="Unassembled WGS sequence"/>
</dbReference>
<dbReference type="InterPro" id="IPR010431">
    <property type="entry name" value="Fascin"/>
</dbReference>
<protein>
    <submittedName>
        <fullName evidence="1">Uncharacterized protein</fullName>
    </submittedName>
</protein>
<dbReference type="PANTHER" id="PTHR10551">
    <property type="entry name" value="FASCIN"/>
    <property type="match status" value="1"/>
</dbReference>
<accession>A0AAD4XC51</accession>
<dbReference type="GO" id="GO:0005737">
    <property type="term" value="C:cytoplasm"/>
    <property type="evidence" value="ECO:0007669"/>
    <property type="project" value="TreeGrafter"/>
</dbReference>
<dbReference type="GO" id="GO:0007163">
    <property type="term" value="P:establishment or maintenance of cell polarity"/>
    <property type="evidence" value="ECO:0007669"/>
    <property type="project" value="TreeGrafter"/>
</dbReference>
<comment type="caution">
    <text evidence="1">The sequence shown here is derived from an EMBL/GenBank/DDBJ whole genome shotgun (WGS) entry which is preliminary data.</text>
</comment>
<keyword evidence="2" id="KW-1185">Reference proteome</keyword>
<dbReference type="SUPFAM" id="SSF51445">
    <property type="entry name" value="(Trans)glycosidases"/>
    <property type="match status" value="1"/>
</dbReference>
<dbReference type="InterPro" id="IPR017853">
    <property type="entry name" value="GH"/>
</dbReference>
<sequence>MCQLISDNGSNPDPAVLYNANTGKGKSNVVVDLHYYNLNPSIFNNMSLQENINYLYATRKTQINTLNAANGPLVFIGEWVNEFGRGKWSQKDYQKYGSAQLDVYASASFG</sequence>
<dbReference type="GO" id="GO:0016477">
    <property type="term" value="P:cell migration"/>
    <property type="evidence" value="ECO:0007669"/>
    <property type="project" value="TreeGrafter"/>
</dbReference>
<organism evidence="1 2">
    <name type="scientific">Papaver atlanticum</name>
    <dbReference type="NCBI Taxonomy" id="357466"/>
    <lineage>
        <taxon>Eukaryota</taxon>
        <taxon>Viridiplantae</taxon>
        <taxon>Streptophyta</taxon>
        <taxon>Embryophyta</taxon>
        <taxon>Tracheophyta</taxon>
        <taxon>Spermatophyta</taxon>
        <taxon>Magnoliopsida</taxon>
        <taxon>Ranunculales</taxon>
        <taxon>Papaveraceae</taxon>
        <taxon>Papaveroideae</taxon>
        <taxon>Papaver</taxon>
    </lineage>
</organism>
<proteinExistence type="predicted"/>
<gene>
    <name evidence="1" type="ORF">MKW98_028793</name>
</gene>
<evidence type="ECO:0000313" key="1">
    <source>
        <dbReference type="EMBL" id="KAI3879226.1"/>
    </source>
</evidence>
<dbReference type="GO" id="GO:0015629">
    <property type="term" value="C:actin cytoskeleton"/>
    <property type="evidence" value="ECO:0007669"/>
    <property type="project" value="TreeGrafter"/>
</dbReference>
<dbReference type="AlphaFoldDB" id="A0AAD4XC51"/>
<dbReference type="PANTHER" id="PTHR10551:SF9">
    <property type="entry name" value="FASCIN-2"/>
    <property type="match status" value="1"/>
</dbReference>
<dbReference type="EMBL" id="JAJJMB010012264">
    <property type="protein sequence ID" value="KAI3879226.1"/>
    <property type="molecule type" value="Genomic_DNA"/>
</dbReference>
<dbReference type="GO" id="GO:0051015">
    <property type="term" value="F:actin filament binding"/>
    <property type="evidence" value="ECO:0007669"/>
    <property type="project" value="InterPro"/>
</dbReference>
<dbReference type="GO" id="GO:0051017">
    <property type="term" value="P:actin filament bundle assembly"/>
    <property type="evidence" value="ECO:0007669"/>
    <property type="project" value="TreeGrafter"/>
</dbReference>
<dbReference type="Gene3D" id="3.20.20.80">
    <property type="entry name" value="Glycosidases"/>
    <property type="match status" value="1"/>
</dbReference>
<evidence type="ECO:0000313" key="2">
    <source>
        <dbReference type="Proteomes" id="UP001202328"/>
    </source>
</evidence>